<feature type="chain" id="PRO_5011501407" description="Hemolysin-type calcium-binding repeat-containing protein" evidence="2">
    <location>
        <begin position="29"/>
        <end position="449"/>
    </location>
</feature>
<dbReference type="RefSeq" id="WP_143016126.1">
    <property type="nucleotide sequence ID" value="NZ_BKAE01000007.1"/>
</dbReference>
<accession>A0A1G9ZFL1</accession>
<organism evidence="3 4">
    <name type="scientific">Nocardioides szechwanensis</name>
    <dbReference type="NCBI Taxonomy" id="1005944"/>
    <lineage>
        <taxon>Bacteria</taxon>
        <taxon>Bacillati</taxon>
        <taxon>Actinomycetota</taxon>
        <taxon>Actinomycetes</taxon>
        <taxon>Propionibacteriales</taxon>
        <taxon>Nocardioidaceae</taxon>
        <taxon>Nocardioides</taxon>
    </lineage>
</organism>
<reference evidence="3 4" key="1">
    <citation type="submission" date="2016-10" db="EMBL/GenBank/DDBJ databases">
        <authorList>
            <person name="de Groot N.N."/>
        </authorList>
    </citation>
    <scope>NUCLEOTIDE SEQUENCE [LARGE SCALE GENOMIC DNA]</scope>
    <source>
        <strain evidence="3 4">CGMCC 1.11147</strain>
    </source>
</reference>
<gene>
    <name evidence="3" type="ORF">SAMN05192576_1699</name>
</gene>
<feature type="signal peptide" evidence="2">
    <location>
        <begin position="1"/>
        <end position="28"/>
    </location>
</feature>
<proteinExistence type="predicted"/>
<name>A0A1G9ZFL1_9ACTN</name>
<feature type="region of interest" description="Disordered" evidence="1">
    <location>
        <begin position="186"/>
        <end position="212"/>
    </location>
</feature>
<feature type="region of interest" description="Disordered" evidence="1">
    <location>
        <begin position="383"/>
        <end position="414"/>
    </location>
</feature>
<feature type="compositionally biased region" description="Basic and acidic residues" evidence="1">
    <location>
        <begin position="139"/>
        <end position="165"/>
    </location>
</feature>
<evidence type="ECO:0000256" key="1">
    <source>
        <dbReference type="SAM" id="MobiDB-lite"/>
    </source>
</evidence>
<keyword evidence="4" id="KW-1185">Reference proteome</keyword>
<protein>
    <recommendedName>
        <fullName evidence="5">Hemolysin-type calcium-binding repeat-containing protein</fullName>
    </recommendedName>
</protein>
<feature type="region of interest" description="Disordered" evidence="1">
    <location>
        <begin position="133"/>
        <end position="167"/>
    </location>
</feature>
<dbReference type="Proteomes" id="UP000199004">
    <property type="component" value="Unassembled WGS sequence"/>
</dbReference>
<evidence type="ECO:0000313" key="3">
    <source>
        <dbReference type="EMBL" id="SDN19396.1"/>
    </source>
</evidence>
<evidence type="ECO:0000256" key="2">
    <source>
        <dbReference type="SAM" id="SignalP"/>
    </source>
</evidence>
<dbReference type="InterPro" id="IPR011049">
    <property type="entry name" value="Serralysin-like_metalloprot_C"/>
</dbReference>
<keyword evidence="2" id="KW-0732">Signal</keyword>
<feature type="compositionally biased region" description="Basic and acidic residues" evidence="1">
    <location>
        <begin position="195"/>
        <end position="208"/>
    </location>
</feature>
<dbReference type="Gene3D" id="2.160.20.160">
    <property type="match status" value="1"/>
</dbReference>
<dbReference type="EMBL" id="FNIC01000002">
    <property type="protein sequence ID" value="SDN19396.1"/>
    <property type="molecule type" value="Genomic_DNA"/>
</dbReference>
<dbReference type="OrthoDB" id="3761778at2"/>
<evidence type="ECO:0000313" key="4">
    <source>
        <dbReference type="Proteomes" id="UP000199004"/>
    </source>
</evidence>
<evidence type="ECO:0008006" key="5">
    <source>
        <dbReference type="Google" id="ProtNLM"/>
    </source>
</evidence>
<dbReference type="SUPFAM" id="SSF51120">
    <property type="entry name" value="beta-Roll"/>
    <property type="match status" value="1"/>
</dbReference>
<dbReference type="STRING" id="1005944.SAMN05192576_1699"/>
<sequence length="449" mass="46637">MTVRTKLALTVPVAAMLTLGLLPPTASGVTDSAPVATCLGERATLVGSPATRLKGTPRRDVIVSNGAGRIEALGGDDLICITGLAENPSSWVLVHDGPGDDRIDASALGTRRVVASLQGGDDTYWGGPGPDSVHLAGGGRDRVRTRGGDDSVGLGDERPGPRPDLVDLGPGADAINLRITHTGPRGAAVRVRGGHGRDRFDIRGKSDRPWSVGARAGRATEGARLQAPRLDFSSFETFDLVVLRTPSLRFVGSDKSEDIWLSSPSEPGSEAPWVVVGRKIDVQAGGGDDSLLVSAEDRGPIAGGGGDNALSVVDVFGTATVVADLAGGAIDLTDFRDPTSHHLLAVDAFPDLDLWNFADFTATGDSGDNRLQVYGCEAAVHIDGGPGDDTADGGPGPTSARRRPCRTARRDAHVAGQGLRMGLTASRRVRTVPAARLPDPMHSATPRPW</sequence>
<dbReference type="AlphaFoldDB" id="A0A1G9ZFL1"/>